<dbReference type="Proteomes" id="UP000246740">
    <property type="component" value="Unassembled WGS sequence"/>
</dbReference>
<feature type="compositionally biased region" description="Polar residues" evidence="1">
    <location>
        <begin position="127"/>
        <end position="144"/>
    </location>
</feature>
<proteinExistence type="predicted"/>
<feature type="region of interest" description="Disordered" evidence="1">
    <location>
        <begin position="290"/>
        <end position="311"/>
    </location>
</feature>
<feature type="region of interest" description="Disordered" evidence="1">
    <location>
        <begin position="53"/>
        <end position="72"/>
    </location>
</feature>
<name>A0A317XG44_9BASI</name>
<evidence type="ECO:0000313" key="3">
    <source>
        <dbReference type="Proteomes" id="UP000246740"/>
    </source>
</evidence>
<feature type="region of interest" description="Disordered" evidence="1">
    <location>
        <begin position="352"/>
        <end position="470"/>
    </location>
</feature>
<protein>
    <submittedName>
        <fullName evidence="2">Uncharacterized protein</fullName>
    </submittedName>
</protein>
<reference evidence="2 3" key="1">
    <citation type="journal article" date="2018" name="Mol. Biol. Evol.">
        <title>Broad Genomic Sampling Reveals a Smut Pathogenic Ancestry of the Fungal Clade Ustilaginomycotina.</title>
        <authorList>
            <person name="Kijpornyongpan T."/>
            <person name="Mondo S.J."/>
            <person name="Barry K."/>
            <person name="Sandor L."/>
            <person name="Lee J."/>
            <person name="Lipzen A."/>
            <person name="Pangilinan J."/>
            <person name="LaButti K."/>
            <person name="Hainaut M."/>
            <person name="Henrissat B."/>
            <person name="Grigoriev I.V."/>
            <person name="Spatafora J.W."/>
            <person name="Aime M.C."/>
        </authorList>
    </citation>
    <scope>NUCLEOTIDE SEQUENCE [LARGE SCALE GENOMIC DNA]</scope>
    <source>
        <strain evidence="2 3">MCA 3645</strain>
    </source>
</reference>
<dbReference type="EMBL" id="KZ819250">
    <property type="protein sequence ID" value="PWY96862.1"/>
    <property type="molecule type" value="Genomic_DNA"/>
</dbReference>
<feature type="compositionally biased region" description="Low complexity" evidence="1">
    <location>
        <begin position="400"/>
        <end position="413"/>
    </location>
</feature>
<feature type="compositionally biased region" description="Low complexity" evidence="1">
    <location>
        <begin position="699"/>
        <end position="737"/>
    </location>
</feature>
<feature type="compositionally biased region" description="Polar residues" evidence="1">
    <location>
        <begin position="375"/>
        <end position="399"/>
    </location>
</feature>
<evidence type="ECO:0000256" key="1">
    <source>
        <dbReference type="SAM" id="MobiDB-lite"/>
    </source>
</evidence>
<evidence type="ECO:0000313" key="2">
    <source>
        <dbReference type="EMBL" id="PWY96862.1"/>
    </source>
</evidence>
<accession>A0A317XG44</accession>
<feature type="compositionally biased region" description="Basic and acidic residues" evidence="1">
    <location>
        <begin position="454"/>
        <end position="468"/>
    </location>
</feature>
<feature type="compositionally biased region" description="Basic and acidic residues" evidence="1">
    <location>
        <begin position="562"/>
        <end position="585"/>
    </location>
</feature>
<dbReference type="InParanoid" id="A0A317XG44"/>
<dbReference type="STRING" id="1882483.A0A317XG44"/>
<feature type="compositionally biased region" description="Low complexity" evidence="1">
    <location>
        <begin position="679"/>
        <end position="688"/>
    </location>
</feature>
<gene>
    <name evidence="2" type="ORF">BCV70DRAFT_168186</name>
</gene>
<feature type="region of interest" description="Disordered" evidence="1">
    <location>
        <begin position="1"/>
        <end position="34"/>
    </location>
</feature>
<feature type="region of interest" description="Disordered" evidence="1">
    <location>
        <begin position="538"/>
        <end position="749"/>
    </location>
</feature>
<feature type="region of interest" description="Disordered" evidence="1">
    <location>
        <begin position="127"/>
        <end position="146"/>
    </location>
</feature>
<feature type="compositionally biased region" description="Low complexity" evidence="1">
    <location>
        <begin position="613"/>
        <end position="630"/>
    </location>
</feature>
<feature type="compositionally biased region" description="Polar residues" evidence="1">
    <location>
        <begin position="53"/>
        <end position="62"/>
    </location>
</feature>
<keyword evidence="3" id="KW-1185">Reference proteome</keyword>
<dbReference type="OrthoDB" id="3366471at2759"/>
<feature type="compositionally biased region" description="Low complexity" evidence="1">
    <location>
        <begin position="649"/>
        <end position="665"/>
    </location>
</feature>
<sequence>MSQVESQTSAVSAPTTLSQSTDDTGSHTGAIEPPDTVGAVAAAIQQMDIAANSAPSSHTALGSSYPPPASRHKLPDRLAHSNLVLHGIPTSASLAQRAGRHFAMTSSASAESGLHIDGALAVPASPSMSDCLTDSPGSVSSMSSFRRGDLADIEDLDLEPELETVSECDEESSSLCSLDIGVEMDSDSERTSSHNGDLDHPGIPYGLGLSHHSARNGSLRPAPHGTAASDYARRKRSEWLLNNYANKIAARRPRRVKKGRITEIVEEGGENIQTTVMPKAPLATHASEWTCEVSGPPAPPPRSVSPSDTVPAVPSPLCSCVNADGSINVSVGLDESVETLRADDDAVEHIRKSVSPAKSPLNNDSGTSATASATLSEVSGGSRTTDEQLPQQNGRSPQTSPVRVSSRRNSSPPRLRPCFRRRPSDHSAASTRESSCERDQQRGRSVRFSSRPPQEVRTHSPVEYDRKSCPVNNRLSPADVEELRTMKMEMGLLEAKWAAVAACKPVKVAGTEGTTKRGNENVYNAGVAAISAAQQRPKACGAESDSTLGPGAFSSPSARLRQQKERERQQERQRNMPHYMRDRNGPGRASASSDALSVRSKFGHAPPPPLPGMPSSRSSASPSPSPSRSSFGLSDNGAGDSRPTSYAMRSYSPSPSRGPSVSDVPMLTRTGPSPPTSPTGPASASPASLYEAKRGRQPASGQASSSASTRSSAASSPSVQSIYSSTYYPSSQPSMPSHPCLGGSGYDSPASEFYESGSEYDLIC</sequence>
<dbReference type="AlphaFoldDB" id="A0A317XG44"/>
<feature type="compositionally biased region" description="Polar residues" evidence="1">
    <location>
        <begin position="1"/>
        <end position="27"/>
    </location>
</feature>
<organism evidence="2 3">
    <name type="scientific">Testicularia cyperi</name>
    <dbReference type="NCBI Taxonomy" id="1882483"/>
    <lineage>
        <taxon>Eukaryota</taxon>
        <taxon>Fungi</taxon>
        <taxon>Dikarya</taxon>
        <taxon>Basidiomycota</taxon>
        <taxon>Ustilaginomycotina</taxon>
        <taxon>Ustilaginomycetes</taxon>
        <taxon>Ustilaginales</taxon>
        <taxon>Anthracoideaceae</taxon>
        <taxon>Testicularia</taxon>
    </lineage>
</organism>
<feature type="compositionally biased region" description="Low complexity" evidence="1">
    <location>
        <begin position="365"/>
        <end position="374"/>
    </location>
</feature>